<proteinExistence type="predicted"/>
<evidence type="ECO:0000313" key="2">
    <source>
        <dbReference type="Proteomes" id="UP001500689"/>
    </source>
</evidence>
<keyword evidence="2" id="KW-1185">Reference proteome</keyword>
<gene>
    <name evidence="1" type="ORF">GCM10022222_38510</name>
</gene>
<name>A0ABP6WMF1_9PSEU</name>
<reference evidence="2" key="1">
    <citation type="journal article" date="2019" name="Int. J. Syst. Evol. Microbiol.">
        <title>The Global Catalogue of Microorganisms (GCM) 10K type strain sequencing project: providing services to taxonomists for standard genome sequencing and annotation.</title>
        <authorList>
            <consortium name="The Broad Institute Genomics Platform"/>
            <consortium name="The Broad Institute Genome Sequencing Center for Infectious Disease"/>
            <person name="Wu L."/>
            <person name="Ma J."/>
        </authorList>
    </citation>
    <scope>NUCLEOTIDE SEQUENCE [LARGE SCALE GENOMIC DNA]</scope>
    <source>
        <strain evidence="2">JCM 16898</strain>
    </source>
</reference>
<dbReference type="EMBL" id="BAAAZN010000007">
    <property type="protein sequence ID" value="GAA3551270.1"/>
    <property type="molecule type" value="Genomic_DNA"/>
</dbReference>
<comment type="caution">
    <text evidence="1">The sequence shown here is derived from an EMBL/GenBank/DDBJ whole genome shotgun (WGS) entry which is preliminary data.</text>
</comment>
<accession>A0ABP6WMF1</accession>
<organism evidence="1 2">
    <name type="scientific">Amycolatopsis ultiminotia</name>
    <dbReference type="NCBI Taxonomy" id="543629"/>
    <lineage>
        <taxon>Bacteria</taxon>
        <taxon>Bacillati</taxon>
        <taxon>Actinomycetota</taxon>
        <taxon>Actinomycetes</taxon>
        <taxon>Pseudonocardiales</taxon>
        <taxon>Pseudonocardiaceae</taxon>
        <taxon>Amycolatopsis</taxon>
    </lineage>
</organism>
<protein>
    <submittedName>
        <fullName evidence="1">Uncharacterized protein</fullName>
    </submittedName>
</protein>
<sequence>MDLVVGFGAGVGQKCTCVAAVEEYHDATAPAGIHLLANPIPVDRGRGEPSCVGIPHDEVQVAVVVLDSMARNVRKTDIVGGGFREESVDRDTNFVSVFVVK</sequence>
<dbReference type="Proteomes" id="UP001500689">
    <property type="component" value="Unassembled WGS sequence"/>
</dbReference>
<evidence type="ECO:0000313" key="1">
    <source>
        <dbReference type="EMBL" id="GAA3551270.1"/>
    </source>
</evidence>